<reference evidence="1" key="1">
    <citation type="submission" date="2020-10" db="EMBL/GenBank/DDBJ databases">
        <authorList>
            <person name="Gilroy R."/>
        </authorList>
    </citation>
    <scope>NUCLEOTIDE SEQUENCE</scope>
    <source>
        <strain evidence="1">CHK152-2871</strain>
    </source>
</reference>
<dbReference type="EMBL" id="DVJQ01000045">
    <property type="protein sequence ID" value="HIS74415.1"/>
    <property type="molecule type" value="Genomic_DNA"/>
</dbReference>
<organism evidence="1 2">
    <name type="scientific">Candidatus Galligastranaerophilus intestinavium</name>
    <dbReference type="NCBI Taxonomy" id="2840836"/>
    <lineage>
        <taxon>Bacteria</taxon>
        <taxon>Candidatus Galligastranaerophilus</taxon>
    </lineage>
</organism>
<accession>A0A9D1FJM5</accession>
<gene>
    <name evidence="1" type="ORF">IAA86_05300</name>
</gene>
<evidence type="ECO:0000313" key="2">
    <source>
        <dbReference type="Proteomes" id="UP000886865"/>
    </source>
</evidence>
<protein>
    <submittedName>
        <fullName evidence="1">Uncharacterized protein</fullName>
    </submittedName>
</protein>
<evidence type="ECO:0000313" key="1">
    <source>
        <dbReference type="EMBL" id="HIS74415.1"/>
    </source>
</evidence>
<dbReference type="AlphaFoldDB" id="A0A9D1FJM5"/>
<comment type="caution">
    <text evidence="1">The sequence shown here is derived from an EMBL/GenBank/DDBJ whole genome shotgun (WGS) entry which is preliminary data.</text>
</comment>
<proteinExistence type="predicted"/>
<name>A0A9D1FJM5_9BACT</name>
<sequence>MKNTKDTAQKYIYSQKAALDFLKQRIDKLAPNINSAGIIENSTKFLFKNFHQKSSQQIALDKFSEIKNVVRQISDDKK</sequence>
<reference evidence="1" key="2">
    <citation type="journal article" date="2021" name="PeerJ">
        <title>Extensive microbial diversity within the chicken gut microbiome revealed by metagenomics and culture.</title>
        <authorList>
            <person name="Gilroy R."/>
            <person name="Ravi A."/>
            <person name="Getino M."/>
            <person name="Pursley I."/>
            <person name="Horton D.L."/>
            <person name="Alikhan N.F."/>
            <person name="Baker D."/>
            <person name="Gharbi K."/>
            <person name="Hall N."/>
            <person name="Watson M."/>
            <person name="Adriaenssens E.M."/>
            <person name="Foster-Nyarko E."/>
            <person name="Jarju S."/>
            <person name="Secka A."/>
            <person name="Antonio M."/>
            <person name="Oren A."/>
            <person name="Chaudhuri R.R."/>
            <person name="La Ragione R."/>
            <person name="Hildebrand F."/>
            <person name="Pallen M.J."/>
        </authorList>
    </citation>
    <scope>NUCLEOTIDE SEQUENCE</scope>
    <source>
        <strain evidence="1">CHK152-2871</strain>
    </source>
</reference>
<dbReference type="Proteomes" id="UP000886865">
    <property type="component" value="Unassembled WGS sequence"/>
</dbReference>